<evidence type="ECO:0000259" key="9">
    <source>
        <dbReference type="PROSITE" id="PS50102"/>
    </source>
</evidence>
<evidence type="ECO:0000256" key="3">
    <source>
        <dbReference type="ARBA" id="ARBA00016996"/>
    </source>
</evidence>
<keyword evidence="11" id="KW-1185">Reference proteome</keyword>
<dbReference type="Pfam" id="PF03637">
    <property type="entry name" value="Mob1_phocein"/>
    <property type="match status" value="1"/>
</dbReference>
<gene>
    <name evidence="10" type="ORF">F751_6754</name>
</gene>
<dbReference type="InterPro" id="IPR012677">
    <property type="entry name" value="Nucleotide-bd_a/b_plait_sf"/>
</dbReference>
<evidence type="ECO:0000256" key="6">
    <source>
        <dbReference type="ARBA" id="ARBA00023274"/>
    </source>
</evidence>
<dbReference type="InterPro" id="IPR036703">
    <property type="entry name" value="MOB_kinase_act_sf"/>
</dbReference>
<dbReference type="InterPro" id="IPR035979">
    <property type="entry name" value="RBD_domain_sf"/>
</dbReference>
<feature type="region of interest" description="Disordered" evidence="8">
    <location>
        <begin position="275"/>
        <end position="411"/>
    </location>
</feature>
<dbReference type="InterPro" id="IPR034143">
    <property type="entry name" value="snRNP70_RRM"/>
</dbReference>
<evidence type="ECO:0000313" key="11">
    <source>
        <dbReference type="Proteomes" id="UP000028924"/>
    </source>
</evidence>
<reference evidence="10 11" key="1">
    <citation type="journal article" date="2014" name="BMC Genomics">
        <title>Oil accumulation mechanisms of the oleaginous microalga Chlorella protothecoides revealed through its genome, transcriptomes, and proteomes.</title>
        <authorList>
            <person name="Gao C."/>
            <person name="Wang Y."/>
            <person name="Shen Y."/>
            <person name="Yan D."/>
            <person name="He X."/>
            <person name="Dai J."/>
            <person name="Wu Q."/>
        </authorList>
    </citation>
    <scope>NUCLEOTIDE SEQUENCE [LARGE SCALE GENOMIC DNA]</scope>
    <source>
        <strain evidence="10 11">0710</strain>
    </source>
</reference>
<dbReference type="GO" id="GO:0016607">
    <property type="term" value="C:nuclear speck"/>
    <property type="evidence" value="ECO:0007669"/>
    <property type="project" value="UniProtKB-SubCell"/>
</dbReference>
<dbReference type="SUPFAM" id="SSF101152">
    <property type="entry name" value="Mob1/phocein"/>
    <property type="match status" value="1"/>
</dbReference>
<dbReference type="CDD" id="cd12236">
    <property type="entry name" value="RRM_snRNP70"/>
    <property type="match status" value="1"/>
</dbReference>
<dbReference type="FunFam" id="3.30.70.330:FF:001585">
    <property type="entry name" value="U1 small nuclear ribonucleoprotein 70 kDa"/>
    <property type="match status" value="1"/>
</dbReference>
<dbReference type="OrthoDB" id="8170117at2759"/>
<dbReference type="Gene3D" id="3.30.70.330">
    <property type="match status" value="1"/>
</dbReference>
<dbReference type="GO" id="GO:1990904">
    <property type="term" value="C:ribonucleoprotein complex"/>
    <property type="evidence" value="ECO:0007669"/>
    <property type="project" value="UniProtKB-KW"/>
</dbReference>
<evidence type="ECO:0000256" key="4">
    <source>
        <dbReference type="ARBA" id="ARBA00022884"/>
    </source>
</evidence>
<dbReference type="SMART" id="SM01388">
    <property type="entry name" value="Mob1_phocein"/>
    <property type="match status" value="1"/>
</dbReference>
<dbReference type="InterPro" id="IPR005301">
    <property type="entry name" value="MOB_kinase_act_fam"/>
</dbReference>
<evidence type="ECO:0000313" key="10">
    <source>
        <dbReference type="EMBL" id="KFM22723.1"/>
    </source>
</evidence>
<dbReference type="STRING" id="3075.A0A087SAG9"/>
<keyword evidence="10" id="KW-0418">Kinase</keyword>
<protein>
    <recommendedName>
        <fullName evidence="3">U1 small nuclear ribonucleoprotein 70 kDa</fullName>
    </recommendedName>
</protein>
<dbReference type="eggNOG" id="KOG0113">
    <property type="taxonomic scope" value="Eukaryota"/>
</dbReference>
<keyword evidence="5" id="KW-0539">Nucleus</keyword>
<evidence type="ECO:0000256" key="2">
    <source>
        <dbReference type="ARBA" id="ARBA00004642"/>
    </source>
</evidence>
<dbReference type="PROSITE" id="PS50102">
    <property type="entry name" value="RRM"/>
    <property type="match status" value="1"/>
</dbReference>
<feature type="compositionally biased region" description="Basic and acidic residues" evidence="8">
    <location>
        <begin position="307"/>
        <end position="339"/>
    </location>
</feature>
<dbReference type="SUPFAM" id="SSF54928">
    <property type="entry name" value="RNA-binding domain, RBD"/>
    <property type="match status" value="1"/>
</dbReference>
<keyword evidence="10" id="KW-0808">Transferase</keyword>
<keyword evidence="6" id="KW-0687">Ribonucleoprotein</keyword>
<dbReference type="GO" id="GO:0016301">
    <property type="term" value="F:kinase activity"/>
    <property type="evidence" value="ECO:0007669"/>
    <property type="project" value="UniProtKB-KW"/>
</dbReference>
<dbReference type="GO" id="GO:0030619">
    <property type="term" value="F:U1 snRNA binding"/>
    <property type="evidence" value="ECO:0007669"/>
    <property type="project" value="InterPro"/>
</dbReference>
<feature type="domain" description="RRM" evidence="9">
    <location>
        <begin position="148"/>
        <end position="226"/>
    </location>
</feature>
<evidence type="ECO:0000256" key="7">
    <source>
        <dbReference type="PROSITE-ProRule" id="PRU00176"/>
    </source>
</evidence>
<dbReference type="InterPro" id="IPR022023">
    <property type="entry name" value="U1snRNP70_N"/>
</dbReference>
<evidence type="ECO:0000256" key="8">
    <source>
        <dbReference type="SAM" id="MobiDB-lite"/>
    </source>
</evidence>
<evidence type="ECO:0000256" key="5">
    <source>
        <dbReference type="ARBA" id="ARBA00023242"/>
    </source>
</evidence>
<dbReference type="PANTHER" id="PTHR22599">
    <property type="entry name" value="MPS ONE BINDER KINASE ACTIVATOR-LIKE MOB"/>
    <property type="match status" value="1"/>
</dbReference>
<dbReference type="Gene3D" id="1.20.140.30">
    <property type="entry name" value="MOB kinase activator"/>
    <property type="match status" value="1"/>
</dbReference>
<feature type="compositionally biased region" description="Basic and acidic residues" evidence="8">
    <location>
        <begin position="378"/>
        <end position="402"/>
    </location>
</feature>
<comment type="subcellular location">
    <subcellularLocation>
        <location evidence="1">Nucleus speckle</location>
    </subcellularLocation>
    <subcellularLocation>
        <location evidence="2">Nucleus</location>
        <location evidence="2">Nucleoplasm</location>
    </subcellularLocation>
</comment>
<dbReference type="InterPro" id="IPR000504">
    <property type="entry name" value="RRM_dom"/>
</dbReference>
<dbReference type="eggNOG" id="KOG0440">
    <property type="taxonomic scope" value="Eukaryota"/>
</dbReference>
<dbReference type="Pfam" id="PF12220">
    <property type="entry name" value="U1snRNP70_N"/>
    <property type="match status" value="1"/>
</dbReference>
<feature type="compositionally biased region" description="Basic and acidic residues" evidence="8">
    <location>
        <begin position="243"/>
        <end position="253"/>
    </location>
</feature>
<dbReference type="SMART" id="SM00360">
    <property type="entry name" value="RRM"/>
    <property type="match status" value="1"/>
</dbReference>
<dbReference type="GeneID" id="23618145"/>
<keyword evidence="4 7" id="KW-0694">RNA-binding</keyword>
<dbReference type="KEGG" id="apro:F751_6754"/>
<dbReference type="EMBL" id="KL662080">
    <property type="protein sequence ID" value="KFM22723.1"/>
    <property type="molecule type" value="Genomic_DNA"/>
</dbReference>
<proteinExistence type="predicted"/>
<dbReference type="Pfam" id="PF00076">
    <property type="entry name" value="RRM_1"/>
    <property type="match status" value="1"/>
</dbReference>
<name>A0A087SAG9_AUXPR</name>
<evidence type="ECO:0000256" key="1">
    <source>
        <dbReference type="ARBA" id="ARBA00004324"/>
    </source>
</evidence>
<dbReference type="AlphaFoldDB" id="A0A087SAG9"/>
<dbReference type="RefSeq" id="XP_011395579.1">
    <property type="nucleotide sequence ID" value="XM_011397277.1"/>
</dbReference>
<feature type="region of interest" description="Disordered" evidence="8">
    <location>
        <begin position="233"/>
        <end position="253"/>
    </location>
</feature>
<sequence length="621" mass="70515">MDFAKKPQSFLAQRIDEKNRMKDSVTGHRTGLTERLLKLFAPRPPLESVPVPPPKPKAVPLSGIAQYMDKFAGPGDPEYHGAQEIKEETRLFRSPELQYQARIDVETLPERDIRLAAEAQAAAAAAIREGLETWDPTKDPNVQGDPFKTLFVGRLSYDTSERKLRRELEEFGPIRRIRIVHDRNTGKPRGYAFVEFEHKNDMKQAYKLAEGRKVEDRRILVDVERGRAVTGWLSRRFGGGKGGESRAPRLPKDPRRLMVRRMIERYLQERREAGIYLERAKEPPPASPERGGAETRTAEAAPRSASRGREESGPRAPAHDRLPREVSRDRRSRSADRGRGLGRSSSPPTRPRERSADLASGDDSEREAGEIADAPNDFGRERSRDRSRNGHGDGERHSDRKGGTFRSVKTVPMGSKGLTLKQHIEHTLGTGTIEEAVRLPPGEDINEWLAVNTVFFYNALNVLYQVLDETLCTAQRCPTMSAGPQYEYLWADGVRVKHPVKLSAPAYVNTLFDWVEEQLDNPAVFPQRYGAAFPRDFLNTVKTILKRLFRVYAHIYHSHFKYAVAWYTGKGQIVRLELEPHLHTCFKHFVLFTKVLGNRLIDDRELAPMKELIDKLTRGGP</sequence>
<organism evidence="10 11">
    <name type="scientific">Auxenochlorella protothecoides</name>
    <name type="common">Green microalga</name>
    <name type="synonym">Chlorella protothecoides</name>
    <dbReference type="NCBI Taxonomy" id="3075"/>
    <lineage>
        <taxon>Eukaryota</taxon>
        <taxon>Viridiplantae</taxon>
        <taxon>Chlorophyta</taxon>
        <taxon>core chlorophytes</taxon>
        <taxon>Trebouxiophyceae</taxon>
        <taxon>Chlorellales</taxon>
        <taxon>Chlorellaceae</taxon>
        <taxon>Auxenochlorella</taxon>
    </lineage>
</organism>
<dbReference type="Proteomes" id="UP000028924">
    <property type="component" value="Unassembled WGS sequence"/>
</dbReference>
<accession>A0A087SAG9</accession>